<feature type="region of interest" description="Disordered" evidence="1">
    <location>
        <begin position="1"/>
        <end position="69"/>
    </location>
</feature>
<dbReference type="InParanoid" id="A0A0H2RIC6"/>
<organism evidence="2 3">
    <name type="scientific">Schizopora paradoxa</name>
    <dbReference type="NCBI Taxonomy" id="27342"/>
    <lineage>
        <taxon>Eukaryota</taxon>
        <taxon>Fungi</taxon>
        <taxon>Dikarya</taxon>
        <taxon>Basidiomycota</taxon>
        <taxon>Agaricomycotina</taxon>
        <taxon>Agaricomycetes</taxon>
        <taxon>Hymenochaetales</taxon>
        <taxon>Schizoporaceae</taxon>
        <taxon>Schizopora</taxon>
    </lineage>
</organism>
<reference evidence="2 3" key="1">
    <citation type="submission" date="2015-04" db="EMBL/GenBank/DDBJ databases">
        <title>Complete genome sequence of Schizopora paradoxa KUC8140, a cosmopolitan wood degrader in East Asia.</title>
        <authorList>
            <consortium name="DOE Joint Genome Institute"/>
            <person name="Min B."/>
            <person name="Park H."/>
            <person name="Jang Y."/>
            <person name="Kim J.-J."/>
            <person name="Kim K.H."/>
            <person name="Pangilinan J."/>
            <person name="Lipzen A."/>
            <person name="Riley R."/>
            <person name="Grigoriev I.V."/>
            <person name="Spatafora J.W."/>
            <person name="Choi I.-G."/>
        </authorList>
    </citation>
    <scope>NUCLEOTIDE SEQUENCE [LARGE SCALE GENOMIC DNA]</scope>
    <source>
        <strain evidence="2 3">KUC8140</strain>
    </source>
</reference>
<gene>
    <name evidence="2" type="ORF">SCHPADRAFT_896902</name>
</gene>
<protein>
    <submittedName>
        <fullName evidence="2">Uncharacterized protein</fullName>
    </submittedName>
</protein>
<evidence type="ECO:0000313" key="3">
    <source>
        <dbReference type="Proteomes" id="UP000053477"/>
    </source>
</evidence>
<feature type="compositionally biased region" description="Basic and acidic residues" evidence="1">
    <location>
        <begin position="1"/>
        <end position="10"/>
    </location>
</feature>
<feature type="compositionally biased region" description="Basic and acidic residues" evidence="1">
    <location>
        <begin position="47"/>
        <end position="58"/>
    </location>
</feature>
<accession>A0A0H2RIC6</accession>
<dbReference type="EMBL" id="KQ086486">
    <property type="protein sequence ID" value="KLO04606.1"/>
    <property type="molecule type" value="Genomic_DNA"/>
</dbReference>
<dbReference type="AlphaFoldDB" id="A0A0H2RIC6"/>
<dbReference type="Proteomes" id="UP000053477">
    <property type="component" value="Unassembled WGS sequence"/>
</dbReference>
<name>A0A0H2RIC6_9AGAM</name>
<proteinExistence type="predicted"/>
<keyword evidence="3" id="KW-1185">Reference proteome</keyword>
<evidence type="ECO:0000313" key="2">
    <source>
        <dbReference type="EMBL" id="KLO04606.1"/>
    </source>
</evidence>
<evidence type="ECO:0000256" key="1">
    <source>
        <dbReference type="SAM" id="MobiDB-lite"/>
    </source>
</evidence>
<sequence>MAARLREGTSKRRGSRLRRRHEEESQPATGAMRNFVAGLGRLPPLDDCDKTRPRRVENTRPGCEPRSPNVEWDSSIWKRRDRCVIRKVQESYSALLACSQEKGIVVNSMQVKVYRSYKERIARHSASITYERKISQRPEITTAGPQVRKARTRRPRSRCMLARAKYHIESQFDIPFSKQGIVRRLSRKNGRLGHEVNFHEENKVKDEDVP</sequence>